<dbReference type="PANTHER" id="PTHR33362:SF5">
    <property type="entry name" value="C4-DICARBOXYLATE TRAP TRANSPORTER LARGE PERMEASE PROTEIN DCTM"/>
    <property type="match status" value="1"/>
</dbReference>
<comment type="subcellular location">
    <subcellularLocation>
        <location evidence="1">Cell inner membrane</location>
        <topology evidence="1">Multi-pass membrane protein</topology>
    </subcellularLocation>
</comment>
<dbReference type="InterPro" id="IPR010656">
    <property type="entry name" value="DctM"/>
</dbReference>
<protein>
    <submittedName>
        <fullName evidence="9">C4-dicarboxylate ABC transporter permease</fullName>
    </submittedName>
</protein>
<evidence type="ECO:0000256" key="1">
    <source>
        <dbReference type="ARBA" id="ARBA00004429"/>
    </source>
</evidence>
<feature type="transmembrane region" description="Helical" evidence="7">
    <location>
        <begin position="244"/>
        <end position="262"/>
    </location>
</feature>
<name>A0A484HMN6_9BACT</name>
<feature type="transmembrane region" description="Helical" evidence="7">
    <location>
        <begin position="56"/>
        <end position="77"/>
    </location>
</feature>
<evidence type="ECO:0000259" key="8">
    <source>
        <dbReference type="Pfam" id="PF06808"/>
    </source>
</evidence>
<evidence type="ECO:0000256" key="3">
    <source>
        <dbReference type="ARBA" id="ARBA00022519"/>
    </source>
</evidence>
<evidence type="ECO:0000313" key="9">
    <source>
        <dbReference type="EMBL" id="VEN74561.1"/>
    </source>
</evidence>
<proteinExistence type="predicted"/>
<dbReference type="PANTHER" id="PTHR33362">
    <property type="entry name" value="SIALIC ACID TRAP TRANSPORTER PERMEASE PROTEIN SIAT-RELATED"/>
    <property type="match status" value="1"/>
</dbReference>
<feature type="transmembrane region" description="Helical" evidence="7">
    <location>
        <begin position="137"/>
        <end position="161"/>
    </location>
</feature>
<dbReference type="GO" id="GO:0022857">
    <property type="term" value="F:transmembrane transporter activity"/>
    <property type="evidence" value="ECO:0007669"/>
    <property type="project" value="TreeGrafter"/>
</dbReference>
<gene>
    <name evidence="9" type="ORF">EPICR_40143</name>
</gene>
<feature type="transmembrane region" description="Helical" evidence="7">
    <location>
        <begin position="316"/>
        <end position="343"/>
    </location>
</feature>
<dbReference type="InterPro" id="IPR004681">
    <property type="entry name" value="TRAP_DctM"/>
</dbReference>
<evidence type="ECO:0000256" key="2">
    <source>
        <dbReference type="ARBA" id="ARBA00022475"/>
    </source>
</evidence>
<evidence type="ECO:0000256" key="4">
    <source>
        <dbReference type="ARBA" id="ARBA00022692"/>
    </source>
</evidence>
<feature type="transmembrane region" description="Helical" evidence="7">
    <location>
        <begin position="97"/>
        <end position="125"/>
    </location>
</feature>
<feature type="transmembrane region" description="Helical" evidence="7">
    <location>
        <begin position="355"/>
        <end position="372"/>
    </location>
</feature>
<organism evidence="9">
    <name type="scientific">uncultured Desulfobacteraceae bacterium</name>
    <dbReference type="NCBI Taxonomy" id="218296"/>
    <lineage>
        <taxon>Bacteria</taxon>
        <taxon>Pseudomonadati</taxon>
        <taxon>Thermodesulfobacteriota</taxon>
        <taxon>Desulfobacteria</taxon>
        <taxon>Desulfobacterales</taxon>
        <taxon>Desulfobacteraceae</taxon>
        <taxon>environmental samples</taxon>
    </lineage>
</organism>
<reference evidence="9" key="1">
    <citation type="submission" date="2019-01" db="EMBL/GenBank/DDBJ databases">
        <authorList>
            <consortium name="Genoscope - CEA"/>
            <person name="William W."/>
        </authorList>
    </citation>
    <scope>NUCLEOTIDE SEQUENCE</scope>
    <source>
        <strain evidence="9">CR-1</strain>
    </source>
</reference>
<keyword evidence="4 7" id="KW-0812">Transmembrane</keyword>
<dbReference type="PIRSF" id="PIRSF006066">
    <property type="entry name" value="HI0050"/>
    <property type="match status" value="1"/>
</dbReference>
<feature type="transmembrane region" description="Helical" evidence="7">
    <location>
        <begin position="6"/>
        <end position="36"/>
    </location>
</feature>
<evidence type="ECO:0000256" key="6">
    <source>
        <dbReference type="ARBA" id="ARBA00023136"/>
    </source>
</evidence>
<keyword evidence="6 7" id="KW-0472">Membrane</keyword>
<feature type="transmembrane region" description="Helical" evidence="7">
    <location>
        <begin position="220"/>
        <end position="238"/>
    </location>
</feature>
<dbReference type="AlphaFoldDB" id="A0A484HMN6"/>
<evidence type="ECO:0000256" key="5">
    <source>
        <dbReference type="ARBA" id="ARBA00022989"/>
    </source>
</evidence>
<dbReference type="EMBL" id="CAACVI010000034">
    <property type="protein sequence ID" value="VEN74561.1"/>
    <property type="molecule type" value="Genomic_DNA"/>
</dbReference>
<dbReference type="GO" id="GO:0005886">
    <property type="term" value="C:plasma membrane"/>
    <property type="evidence" value="ECO:0007669"/>
    <property type="project" value="UniProtKB-SubCell"/>
</dbReference>
<feature type="transmembrane region" description="Helical" evidence="7">
    <location>
        <begin position="173"/>
        <end position="195"/>
    </location>
</feature>
<keyword evidence="2" id="KW-1003">Cell membrane</keyword>
<feature type="transmembrane region" description="Helical" evidence="7">
    <location>
        <begin position="392"/>
        <end position="416"/>
    </location>
</feature>
<evidence type="ECO:0000256" key="7">
    <source>
        <dbReference type="SAM" id="Phobius"/>
    </source>
</evidence>
<dbReference type="Pfam" id="PF06808">
    <property type="entry name" value="DctM"/>
    <property type="match status" value="1"/>
</dbReference>
<keyword evidence="5 7" id="KW-1133">Transmembrane helix</keyword>
<feature type="domain" description="TRAP C4-dicarboxylate transport system permease DctM subunit" evidence="8">
    <location>
        <begin position="10"/>
        <end position="418"/>
    </location>
</feature>
<dbReference type="NCBIfam" id="TIGR00786">
    <property type="entry name" value="dctM"/>
    <property type="match status" value="1"/>
</dbReference>
<keyword evidence="3" id="KW-0997">Cell inner membrane</keyword>
<accession>A0A484HMN6</accession>
<sequence length="431" mass="46704">MESSDIITILILLGAMATYIPVFMCLFFTAVLGFVLFTDLPLMLLAQSFLRSMDNFALVVVLFFILCGNIMTSGSIVKKLIKVANVLVSWLPGGLGMAGVLACGLFGAISGSTVATVVALGGFMIPALLKNGYPEKYTLGIMTTSPNLGVIIPPSIGMILYSMISNVSLEGLFLTGFLPGVMIMGGVCLYTYFFFKNKKEIVRMPFPGAKEVAAVLKEGFWSLMLPVIIFGGIFSGAFTANEAAVVACVYAFFVEIFIHKSLKLRDIKRITVDSAVTSATLLVIVAGATCFGRLLTLQDIPGRIAEAVLSTIDSQALFLFAMNILLLFVGMFMDIISATMILGPVFLPMLDVLDINWMHFGLIMTVNLSIGYCTPPMGVSLYITGGIANRDIIYVSKSVIPFVAIQMSVLFFFTYFPEAALWLPRLMGFLE</sequence>